<dbReference type="PROSITE" id="PS01124">
    <property type="entry name" value="HTH_ARAC_FAMILY_2"/>
    <property type="match status" value="1"/>
</dbReference>
<evidence type="ECO:0000256" key="2">
    <source>
        <dbReference type="ARBA" id="ARBA00023125"/>
    </source>
</evidence>
<evidence type="ECO:0000259" key="5">
    <source>
        <dbReference type="PROSITE" id="PS01124"/>
    </source>
</evidence>
<dbReference type="AlphaFoldDB" id="A0A178XNA4"/>
<dbReference type="Gene3D" id="3.40.50.880">
    <property type="match status" value="1"/>
</dbReference>
<dbReference type="CDD" id="cd03136">
    <property type="entry name" value="GATase1_AraC_ArgR_like"/>
    <property type="match status" value="1"/>
</dbReference>
<dbReference type="InterPro" id="IPR018062">
    <property type="entry name" value="HTH_AraC-typ_CS"/>
</dbReference>
<organism evidence="6 7">
    <name type="scientific">Sinorhizobium glycinis</name>
    <dbReference type="NCBI Taxonomy" id="1472378"/>
    <lineage>
        <taxon>Bacteria</taxon>
        <taxon>Pseudomonadati</taxon>
        <taxon>Pseudomonadota</taxon>
        <taxon>Alphaproteobacteria</taxon>
        <taxon>Hyphomicrobiales</taxon>
        <taxon>Rhizobiaceae</taxon>
        <taxon>Sinorhizobium/Ensifer group</taxon>
        <taxon>Sinorhizobium</taxon>
    </lineage>
</organism>
<comment type="caution">
    <text evidence="6">The sequence shown here is derived from an EMBL/GenBank/DDBJ whole genome shotgun (WGS) entry which is preliminary data.</text>
</comment>
<dbReference type="Pfam" id="PF12833">
    <property type="entry name" value="HTH_18"/>
    <property type="match status" value="1"/>
</dbReference>
<gene>
    <name evidence="6" type="ORF">AU381_19830</name>
</gene>
<sequence>MAHTAQLSASGATPPVRRLKIGFVLARSFTLSAFAMFIDTLRLASDQLDRSGRVLADWQVLGSTRHLITSSCGVQVAPTSDIVDPRQFDYIAVVGGLLTVQQPVDYETIRFLKHAASKGVPLVGLCTGSFILAEAGLMKEHETCVSWLHYHEFRERFPDHKARPDRLFNLERKRGSCAGGSSAADLAAALVRRHIGADAERNALEVLQIEKARSQFDIQTRQPLYEYFNDSRVMAALISMEQHLEGGITIEQLAASVGLSRRQLERLFHEKAGISPAVAFRRLRLDRARQILLTSKKPIIEVALDVGFINTSHFTKEFRRTYGRTPAEIRDSAARDRAASDHSQRGRHRGGRGPAFV</sequence>
<evidence type="ECO:0000313" key="6">
    <source>
        <dbReference type="EMBL" id="OAP36730.1"/>
    </source>
</evidence>
<feature type="domain" description="HTH araC/xylS-type" evidence="5">
    <location>
        <begin position="234"/>
        <end position="332"/>
    </location>
</feature>
<dbReference type="Gene3D" id="1.10.10.60">
    <property type="entry name" value="Homeodomain-like"/>
    <property type="match status" value="2"/>
</dbReference>
<dbReference type="PROSITE" id="PS00041">
    <property type="entry name" value="HTH_ARAC_FAMILY_1"/>
    <property type="match status" value="1"/>
</dbReference>
<dbReference type="EMBL" id="LPUX01000064">
    <property type="protein sequence ID" value="OAP36730.1"/>
    <property type="molecule type" value="Genomic_DNA"/>
</dbReference>
<protein>
    <submittedName>
        <fullName evidence="6">AraC family transcriptional regulator</fullName>
    </submittedName>
</protein>
<dbReference type="Proteomes" id="UP000094025">
    <property type="component" value="Unassembled WGS sequence"/>
</dbReference>
<keyword evidence="3" id="KW-0804">Transcription</keyword>
<name>A0A178XNA4_9HYPH</name>
<keyword evidence="7" id="KW-1185">Reference proteome</keyword>
<dbReference type="PRINTS" id="PR00032">
    <property type="entry name" value="HTHARAC"/>
</dbReference>
<evidence type="ECO:0000256" key="3">
    <source>
        <dbReference type="ARBA" id="ARBA00023163"/>
    </source>
</evidence>
<dbReference type="InterPro" id="IPR020449">
    <property type="entry name" value="Tscrpt_reg_AraC-type_HTH"/>
</dbReference>
<dbReference type="GO" id="GO:0003700">
    <property type="term" value="F:DNA-binding transcription factor activity"/>
    <property type="evidence" value="ECO:0007669"/>
    <property type="project" value="InterPro"/>
</dbReference>
<dbReference type="InterPro" id="IPR009057">
    <property type="entry name" value="Homeodomain-like_sf"/>
</dbReference>
<dbReference type="InterPro" id="IPR002818">
    <property type="entry name" value="DJ-1/PfpI"/>
</dbReference>
<dbReference type="SUPFAM" id="SSF52317">
    <property type="entry name" value="Class I glutamine amidotransferase-like"/>
    <property type="match status" value="1"/>
</dbReference>
<dbReference type="SMART" id="SM00342">
    <property type="entry name" value="HTH_ARAC"/>
    <property type="match status" value="1"/>
</dbReference>
<evidence type="ECO:0000256" key="1">
    <source>
        <dbReference type="ARBA" id="ARBA00023015"/>
    </source>
</evidence>
<feature type="region of interest" description="Disordered" evidence="4">
    <location>
        <begin position="325"/>
        <end position="357"/>
    </location>
</feature>
<keyword evidence="2" id="KW-0238">DNA-binding</keyword>
<evidence type="ECO:0000313" key="7">
    <source>
        <dbReference type="Proteomes" id="UP000094025"/>
    </source>
</evidence>
<proteinExistence type="predicted"/>
<dbReference type="InterPro" id="IPR018060">
    <property type="entry name" value="HTH_AraC"/>
</dbReference>
<dbReference type="OrthoDB" id="9793400at2"/>
<evidence type="ECO:0000256" key="4">
    <source>
        <dbReference type="SAM" id="MobiDB-lite"/>
    </source>
</evidence>
<dbReference type="InterPro" id="IPR029062">
    <property type="entry name" value="Class_I_gatase-like"/>
</dbReference>
<dbReference type="PANTHER" id="PTHR43130">
    <property type="entry name" value="ARAC-FAMILY TRANSCRIPTIONAL REGULATOR"/>
    <property type="match status" value="1"/>
</dbReference>
<dbReference type="RefSeq" id="WP_064243954.1">
    <property type="nucleotide sequence ID" value="NZ_LPUX01000064.1"/>
</dbReference>
<dbReference type="PANTHER" id="PTHR43130:SF3">
    <property type="entry name" value="HTH-TYPE TRANSCRIPTIONAL REGULATOR RV1931C"/>
    <property type="match status" value="1"/>
</dbReference>
<dbReference type="STRING" id="1472378.AU381_19830"/>
<keyword evidence="1" id="KW-0805">Transcription regulation</keyword>
<dbReference type="SUPFAM" id="SSF46689">
    <property type="entry name" value="Homeodomain-like"/>
    <property type="match status" value="2"/>
</dbReference>
<reference evidence="6 7" key="1">
    <citation type="journal article" date="2016" name="Int. J. Syst. Evol. Microbiol.">
        <title>Ensifer glycinis sp. nov., an novel rhizobial species associated with Glycine spp.</title>
        <authorList>
            <person name="Yan H."/>
            <person name="Yan J."/>
            <person name="Sui X.H."/>
            <person name="Wang E.T."/>
            <person name="Chen W.X."/>
            <person name="Zhang X.X."/>
            <person name="Chen W.F."/>
        </authorList>
    </citation>
    <scope>NUCLEOTIDE SEQUENCE [LARGE SCALE GENOMIC DNA]</scope>
    <source>
        <strain evidence="6 7">CCBAU 23380</strain>
    </source>
</reference>
<dbReference type="GO" id="GO:0043565">
    <property type="term" value="F:sequence-specific DNA binding"/>
    <property type="evidence" value="ECO:0007669"/>
    <property type="project" value="InterPro"/>
</dbReference>
<dbReference type="Pfam" id="PF01965">
    <property type="entry name" value="DJ-1_PfpI"/>
    <property type="match status" value="1"/>
</dbReference>
<accession>A0A178XNA4</accession>
<feature type="compositionally biased region" description="Basic and acidic residues" evidence="4">
    <location>
        <begin position="327"/>
        <end position="344"/>
    </location>
</feature>
<dbReference type="InterPro" id="IPR052158">
    <property type="entry name" value="INH-QAR"/>
</dbReference>